<dbReference type="GO" id="GO:0003677">
    <property type="term" value="F:DNA binding"/>
    <property type="evidence" value="ECO:0007669"/>
    <property type="project" value="UniProtKB-KW"/>
</dbReference>
<dbReference type="PROSITE" id="PS50943">
    <property type="entry name" value="HTH_CROC1"/>
    <property type="match status" value="1"/>
</dbReference>
<dbReference type="Gene3D" id="1.10.260.40">
    <property type="entry name" value="lambda repressor-like DNA-binding domains"/>
    <property type="match status" value="1"/>
</dbReference>
<dbReference type="OrthoDB" id="9796370at2"/>
<dbReference type="SMART" id="SM00530">
    <property type="entry name" value="HTH_XRE"/>
    <property type="match status" value="1"/>
</dbReference>
<dbReference type="Proteomes" id="UP000297839">
    <property type="component" value="Unassembled WGS sequence"/>
</dbReference>
<feature type="domain" description="HTH cro/C1-type" evidence="2">
    <location>
        <begin position="19"/>
        <end position="66"/>
    </location>
</feature>
<dbReference type="PANTHER" id="PTHR36924:SF1">
    <property type="entry name" value="ANTITOXIN HIGA-1"/>
    <property type="match status" value="1"/>
</dbReference>
<keyword evidence="4" id="KW-1185">Reference proteome</keyword>
<organism evidence="3 4">
    <name type="scientific">Ramlibacter humi</name>
    <dbReference type="NCBI Taxonomy" id="2530451"/>
    <lineage>
        <taxon>Bacteria</taxon>
        <taxon>Pseudomonadati</taxon>
        <taxon>Pseudomonadota</taxon>
        <taxon>Betaproteobacteria</taxon>
        <taxon>Burkholderiales</taxon>
        <taxon>Comamonadaceae</taxon>
        <taxon>Ramlibacter</taxon>
    </lineage>
</organism>
<comment type="caution">
    <text evidence="3">The sequence shown here is derived from an EMBL/GenBank/DDBJ whole genome shotgun (WGS) entry which is preliminary data.</text>
</comment>
<protein>
    <submittedName>
        <fullName evidence="3">Addiction module antidote protein, HigA family</fullName>
    </submittedName>
</protein>
<proteinExistence type="predicted"/>
<dbReference type="CDD" id="cd00093">
    <property type="entry name" value="HTH_XRE"/>
    <property type="match status" value="1"/>
</dbReference>
<dbReference type="PANTHER" id="PTHR36924">
    <property type="entry name" value="ANTITOXIN HIGA-1"/>
    <property type="match status" value="1"/>
</dbReference>
<dbReference type="EMBL" id="SMLK01000001">
    <property type="protein sequence ID" value="TFZ08942.1"/>
    <property type="molecule type" value="Genomic_DNA"/>
</dbReference>
<dbReference type="RefSeq" id="WP_135249027.1">
    <property type="nucleotide sequence ID" value="NZ_SMLK01000001.1"/>
</dbReference>
<dbReference type="InterPro" id="IPR013430">
    <property type="entry name" value="Toxin_antidote_HigA"/>
</dbReference>
<name>A0A4Z0CD89_9BURK</name>
<evidence type="ECO:0000256" key="1">
    <source>
        <dbReference type="ARBA" id="ARBA00023125"/>
    </source>
</evidence>
<dbReference type="InterPro" id="IPR010982">
    <property type="entry name" value="Lambda_DNA-bd_dom_sf"/>
</dbReference>
<accession>A0A4Z0CD89</accession>
<reference evidence="3 4" key="1">
    <citation type="submission" date="2019-03" db="EMBL/GenBank/DDBJ databases">
        <title>Ramlibacter sp. 18x22-1, whole genome shotgun sequence.</title>
        <authorList>
            <person name="Zhang X."/>
            <person name="Feng G."/>
            <person name="Zhu H."/>
        </authorList>
    </citation>
    <scope>NUCLEOTIDE SEQUENCE [LARGE SCALE GENOMIC DNA]</scope>
    <source>
        <strain evidence="3 4">18x22-1</strain>
    </source>
</reference>
<evidence type="ECO:0000259" key="2">
    <source>
        <dbReference type="PROSITE" id="PS50943"/>
    </source>
</evidence>
<dbReference type="NCBIfam" id="TIGR02607">
    <property type="entry name" value="antidote_HigA"/>
    <property type="match status" value="1"/>
</dbReference>
<gene>
    <name evidence="3" type="primary">higA</name>
    <name evidence="3" type="ORF">EZ216_07310</name>
</gene>
<keyword evidence="1" id="KW-0238">DNA-binding</keyword>
<evidence type="ECO:0000313" key="3">
    <source>
        <dbReference type="EMBL" id="TFZ08942.1"/>
    </source>
</evidence>
<dbReference type="SUPFAM" id="SSF47413">
    <property type="entry name" value="lambda repressor-like DNA-binding domains"/>
    <property type="match status" value="1"/>
</dbReference>
<sequence length="1361" mass="151051">MSSVQHPGVFIKDEVLAPRGLTVSSAAKVLAVGRPAFSAVLNGRASVSAAMAKRLEVAFGVSAQKLLELQSEFDAANETATQTAATAKRWVVPLQQHTASEIERWASRNLKARSRFPVLLRTLVNSTCAVNRVDFPGNDDAERAGWDGWTESATPTPWIPSGKAGWELGTTEKVRQKADQDYDKSVKAHTPSELADITFIFVTPRHWPGKLEWVRERKAERKWRDVRAYDSSDLEQWVEQSVPAQVWLASELNKAADGAMSLDDAWREWADVTAPPMPASLFDSALGKAQADMVAWLKASPDKPYILASDSTEEAMAFLATVFQGPQEELAAARGRAVVFKQPGVFPRLGESLKGAVVVAATREVERELAPFIRTLHAIVIQPRNATNATAKVTLEPLAGEAFRKAFEGSELGADQVQRLARESGRSLTVLRRRLADSPAIRTPRWADEQQRMTALAPLVLAGTWNSNNKADTAQLCELAGEADYELLERRVSEAASLQDPPFWMVSTYRGVTSKIDFLFAAPGAFTRQLLTRFLQTAKKVLSEDDPRLDLPDDERWAAAIHNKARAYSHALRDSIAETLVLLALHGEHLFHAATGFDGKAEADQLVRELLTPLTPRRLEANARDLMAYAEAAPDVFLSVLEKDVKQAQPASFALLRPAGTMFGGCPRSELLWALEGLAWSESTLHRSALILAKLATVEIKDNWSNKPIATLTSIFRPWMPQTAADHDARVNVLKLIIQREPEVAWRLLMSLLPRGPQVGHYNHKPRWRNEGYGYGEPIPKRGPVASFMTAVADLALDWPEGYDESRLCDLLEASAVMDTAYLEKIWGHVERWAPTAGDAQRAVVREKIRVTMFGRRAKLDGGKRADWGKRQQGAKSAYELLLPTDLVSKHAWLFKDIWLHDFGIEGEEPDFQARDARLRQLRSAALAEIYAALGLDGLLSAAKGGKAARVVGAIAAEHVLDEPQLQALVALTIQSDAVGSAEKEVVSGALTALPAQGREQVLVALRQALPVATYCEVLKLCSFTRETWLRVDQLPETERQRYWQEISPWYAQEEEAEEAVQRLAEAGRPRAAFAVTQHHLKRLEPAVLYGLLSQIARAPEPEPGGYQLEQHSLIDAFERLNAATELSVEEKAFLEFAYIEALWVMRDGGRDTHLVPNLERYLEDHPEFYVQALAWAFKRRDEGVDPEELRAPPGAATSNLALRCYKLLESMTRLPAYRGASAPTYDNLSAWISQVRARAAEIARLEVADMTLGKLLSAAPAGDDGVWPGDLARRAIEEIGTEDVAEGVRVAAFNSRGVIWRGRGGDQERELAAKYRTWAQALRYTHPFVSSEVLEALADNYDRMAKREDEQEVLRERVRD</sequence>
<evidence type="ECO:0000313" key="4">
    <source>
        <dbReference type="Proteomes" id="UP000297839"/>
    </source>
</evidence>
<dbReference type="InterPro" id="IPR001387">
    <property type="entry name" value="Cro/C1-type_HTH"/>
</dbReference>